<accession>A0A166WS23</accession>
<organism evidence="2 3">
    <name type="scientific">Athelia psychrophila</name>
    <dbReference type="NCBI Taxonomy" id="1759441"/>
    <lineage>
        <taxon>Eukaryota</taxon>
        <taxon>Fungi</taxon>
        <taxon>Dikarya</taxon>
        <taxon>Basidiomycota</taxon>
        <taxon>Agaricomycotina</taxon>
        <taxon>Agaricomycetes</taxon>
        <taxon>Agaricomycetidae</taxon>
        <taxon>Atheliales</taxon>
        <taxon>Atheliaceae</taxon>
        <taxon>Athelia</taxon>
    </lineage>
</organism>
<evidence type="ECO:0000313" key="2">
    <source>
        <dbReference type="EMBL" id="KZP34051.1"/>
    </source>
</evidence>
<evidence type="ECO:0000313" key="3">
    <source>
        <dbReference type="Proteomes" id="UP000076532"/>
    </source>
</evidence>
<dbReference type="OrthoDB" id="3270096at2759"/>
<gene>
    <name evidence="2" type="ORF">FIBSPDRAFT_943120</name>
</gene>
<dbReference type="EMBL" id="KV417481">
    <property type="protein sequence ID" value="KZP34051.1"/>
    <property type="molecule type" value="Genomic_DNA"/>
</dbReference>
<proteinExistence type="predicted"/>
<evidence type="ECO:0000256" key="1">
    <source>
        <dbReference type="SAM" id="MobiDB-lite"/>
    </source>
</evidence>
<keyword evidence="3" id="KW-1185">Reference proteome</keyword>
<sequence>MKQLEIKKANPPGRDVKLELYVGASKLTGSQDWIITESFRNDQTLNTVLWLLIQSGRVRMDQNPQFYSSELLKSATSFDRHFKISPLSFDKKLGTKDVRVLHVLVDESYRLKLQSQDPSFYQNIGNIWSTGPLHEPVRIVKHLDGTLEATNRIDSQISESRLELRPISGSASTSQAGENIWDDYLMAVSKNSGQVIYEYEQQKEEEMQEADDWERAEEQEREVAREARRRNRERSDSEKRNREAKEVKEAARVTRERQKEREEAEKRKREAAEVAEAARVEQLRQKEREEAEKRKREAAEAAEGARVEQLRQKEREEAEKRKREAAEAAEAARVEQKRQTEREEAEKRKREAAEAAEAARVEQERQKECEEAEKLKRETAQPGWVRRYWRFAL</sequence>
<name>A0A166WS23_9AGAM</name>
<dbReference type="AlphaFoldDB" id="A0A166WS23"/>
<feature type="region of interest" description="Disordered" evidence="1">
    <location>
        <begin position="225"/>
        <end position="379"/>
    </location>
</feature>
<protein>
    <submittedName>
        <fullName evidence="2">Uncharacterized protein</fullName>
    </submittedName>
</protein>
<feature type="compositionally biased region" description="Basic and acidic residues" evidence="1">
    <location>
        <begin position="233"/>
        <end position="379"/>
    </location>
</feature>
<dbReference type="Proteomes" id="UP000076532">
    <property type="component" value="Unassembled WGS sequence"/>
</dbReference>
<reference evidence="2 3" key="1">
    <citation type="journal article" date="2016" name="Mol. Biol. Evol.">
        <title>Comparative Genomics of Early-Diverging Mushroom-Forming Fungi Provides Insights into the Origins of Lignocellulose Decay Capabilities.</title>
        <authorList>
            <person name="Nagy L.G."/>
            <person name="Riley R."/>
            <person name="Tritt A."/>
            <person name="Adam C."/>
            <person name="Daum C."/>
            <person name="Floudas D."/>
            <person name="Sun H."/>
            <person name="Yadav J.S."/>
            <person name="Pangilinan J."/>
            <person name="Larsson K.H."/>
            <person name="Matsuura K."/>
            <person name="Barry K."/>
            <person name="Labutti K."/>
            <person name="Kuo R."/>
            <person name="Ohm R.A."/>
            <person name="Bhattacharya S.S."/>
            <person name="Shirouzu T."/>
            <person name="Yoshinaga Y."/>
            <person name="Martin F.M."/>
            <person name="Grigoriev I.V."/>
            <person name="Hibbett D.S."/>
        </authorList>
    </citation>
    <scope>NUCLEOTIDE SEQUENCE [LARGE SCALE GENOMIC DNA]</scope>
    <source>
        <strain evidence="2 3">CBS 109695</strain>
    </source>
</reference>